<proteinExistence type="inferred from homology"/>
<evidence type="ECO:0000313" key="10">
    <source>
        <dbReference type="Proteomes" id="UP000310458"/>
    </source>
</evidence>
<feature type="domain" description="ABC transmembrane type-1" evidence="8">
    <location>
        <begin position="106"/>
        <end position="504"/>
    </location>
</feature>
<dbReference type="OrthoDB" id="147639at2"/>
<feature type="transmembrane region" description="Helical" evidence="7">
    <location>
        <begin position="12"/>
        <end position="31"/>
    </location>
</feature>
<dbReference type="Proteomes" id="UP000310458">
    <property type="component" value="Unassembled WGS sequence"/>
</dbReference>
<feature type="transmembrane region" description="Helical" evidence="7">
    <location>
        <begin position="482"/>
        <end position="507"/>
    </location>
</feature>
<dbReference type="Pfam" id="PF00528">
    <property type="entry name" value="BPD_transp_1"/>
    <property type="match status" value="1"/>
</dbReference>
<organism evidence="9 10">
    <name type="scientific">Nesterenkonia salmonea</name>
    <dbReference type="NCBI Taxonomy" id="1804987"/>
    <lineage>
        <taxon>Bacteria</taxon>
        <taxon>Bacillati</taxon>
        <taxon>Actinomycetota</taxon>
        <taxon>Actinomycetes</taxon>
        <taxon>Micrococcales</taxon>
        <taxon>Micrococcaceae</taxon>
        <taxon>Nesterenkonia</taxon>
    </lineage>
</organism>
<protein>
    <submittedName>
        <fullName evidence="9">ABC transporter permease</fullName>
    </submittedName>
</protein>
<keyword evidence="3" id="KW-1003">Cell membrane</keyword>
<name>A0A5R9BJD3_9MICC</name>
<feature type="transmembrane region" description="Helical" evidence="7">
    <location>
        <begin position="142"/>
        <end position="161"/>
    </location>
</feature>
<accession>A0A5R9BJD3</accession>
<feature type="transmembrane region" description="Helical" evidence="7">
    <location>
        <begin position="263"/>
        <end position="280"/>
    </location>
</feature>
<dbReference type="InterPro" id="IPR035906">
    <property type="entry name" value="MetI-like_sf"/>
</dbReference>
<feature type="transmembrane region" description="Helical" evidence="7">
    <location>
        <begin position="236"/>
        <end position="256"/>
    </location>
</feature>
<dbReference type="CDD" id="cd06261">
    <property type="entry name" value="TM_PBP2"/>
    <property type="match status" value="1"/>
</dbReference>
<feature type="transmembrane region" description="Helical" evidence="7">
    <location>
        <begin position="381"/>
        <end position="399"/>
    </location>
</feature>
<keyword evidence="2 7" id="KW-0813">Transport</keyword>
<evidence type="ECO:0000256" key="1">
    <source>
        <dbReference type="ARBA" id="ARBA00004651"/>
    </source>
</evidence>
<dbReference type="InterPro" id="IPR000515">
    <property type="entry name" value="MetI-like"/>
</dbReference>
<feature type="transmembrane region" description="Helical" evidence="7">
    <location>
        <begin position="292"/>
        <end position="314"/>
    </location>
</feature>
<reference evidence="9 10" key="1">
    <citation type="submission" date="2019-05" db="EMBL/GenBank/DDBJ databases">
        <title>Nesterenkonia sp. GY074 isolated from the Southern Atlantic Ocean.</title>
        <authorList>
            <person name="Zhang G."/>
        </authorList>
    </citation>
    <scope>NUCLEOTIDE SEQUENCE [LARGE SCALE GENOMIC DNA]</scope>
    <source>
        <strain evidence="9 10">GY074</strain>
    </source>
</reference>
<keyword evidence="4 7" id="KW-0812">Transmembrane</keyword>
<evidence type="ECO:0000259" key="8">
    <source>
        <dbReference type="PROSITE" id="PS50928"/>
    </source>
</evidence>
<feature type="transmembrane region" description="Helical" evidence="7">
    <location>
        <begin position="436"/>
        <end position="462"/>
    </location>
</feature>
<dbReference type="Gene3D" id="1.10.3720.10">
    <property type="entry name" value="MetI-like"/>
    <property type="match status" value="2"/>
</dbReference>
<feature type="transmembrane region" description="Helical" evidence="7">
    <location>
        <begin position="110"/>
        <end position="130"/>
    </location>
</feature>
<feature type="transmembrane region" description="Helical" evidence="7">
    <location>
        <begin position="181"/>
        <end position="200"/>
    </location>
</feature>
<evidence type="ECO:0000256" key="5">
    <source>
        <dbReference type="ARBA" id="ARBA00022989"/>
    </source>
</evidence>
<keyword evidence="10" id="KW-1185">Reference proteome</keyword>
<dbReference type="GO" id="GO:0005886">
    <property type="term" value="C:plasma membrane"/>
    <property type="evidence" value="ECO:0007669"/>
    <property type="project" value="UniProtKB-SubCell"/>
</dbReference>
<sequence length="514" mass="56596">MLKYSLKRFGSTIIVLFGATLLCFPLLSWVGDPLEDLRYDTDPNAEFLMQQRIDFLGLDDPWYVRYWDWLSGVLGCLDPTNTVLGECDFGTSIGGSNVTDMIVNAAAMSLRLVLVATLISIVLGIGIGIISAIRQYSTFDYFTSFIIFLFWSLPPFVAAIIGKEYLAIQYNNWMGDPRFSAGNILLMAIILAIAVPIVMGGSTARRVITGSIMFVYTCTVMPLLDHMHFMEHPRIGPIGLLVLGLMLAVGLTALISGLKNRRVLYVALGVVAAAMISYYATWELLRQIPGGYLLLIGLFVLTIALCVIGARLFGGYAKGQATVVAVVTGVLMSALILLDHYMYSWPGLLSAKPRPVRTIGAETPNLQGDWWIHSLDHITQLWIPSLAMALMSIATYTRYTRASMLEVNKQDYIRTARAKGVEERTVVLKHAFRNSLIPLATIVAFDFASLIGGSIIVERVFGWNAMGQMLITGIQNADPAPVMAVVVFTGFISVLFNFFADLIYGVLDPRIRVS</sequence>
<gene>
    <name evidence="9" type="ORF">FEF26_01510</name>
</gene>
<dbReference type="SUPFAM" id="SSF161098">
    <property type="entry name" value="MetI-like"/>
    <property type="match status" value="2"/>
</dbReference>
<evidence type="ECO:0000256" key="4">
    <source>
        <dbReference type="ARBA" id="ARBA00022692"/>
    </source>
</evidence>
<comment type="subcellular location">
    <subcellularLocation>
        <location evidence="1 7">Cell membrane</location>
        <topology evidence="1 7">Multi-pass membrane protein</topology>
    </subcellularLocation>
</comment>
<evidence type="ECO:0000256" key="2">
    <source>
        <dbReference type="ARBA" id="ARBA00022448"/>
    </source>
</evidence>
<dbReference type="RefSeq" id="WP_138251771.1">
    <property type="nucleotide sequence ID" value="NZ_VAVZ01000003.1"/>
</dbReference>
<dbReference type="AlphaFoldDB" id="A0A5R9BJD3"/>
<comment type="caution">
    <text evidence="9">The sequence shown here is derived from an EMBL/GenBank/DDBJ whole genome shotgun (WGS) entry which is preliminary data.</text>
</comment>
<feature type="transmembrane region" description="Helical" evidence="7">
    <location>
        <begin position="207"/>
        <end position="224"/>
    </location>
</feature>
<evidence type="ECO:0000256" key="7">
    <source>
        <dbReference type="RuleBase" id="RU363032"/>
    </source>
</evidence>
<feature type="transmembrane region" description="Helical" evidence="7">
    <location>
        <begin position="321"/>
        <end position="343"/>
    </location>
</feature>
<keyword evidence="6 7" id="KW-0472">Membrane</keyword>
<evidence type="ECO:0000256" key="6">
    <source>
        <dbReference type="ARBA" id="ARBA00023136"/>
    </source>
</evidence>
<evidence type="ECO:0000313" key="9">
    <source>
        <dbReference type="EMBL" id="TLQ00270.1"/>
    </source>
</evidence>
<keyword evidence="5 7" id="KW-1133">Transmembrane helix</keyword>
<dbReference type="EMBL" id="VAVZ01000003">
    <property type="protein sequence ID" value="TLQ00270.1"/>
    <property type="molecule type" value="Genomic_DNA"/>
</dbReference>
<evidence type="ECO:0000256" key="3">
    <source>
        <dbReference type="ARBA" id="ARBA00022475"/>
    </source>
</evidence>
<dbReference type="PROSITE" id="PS50928">
    <property type="entry name" value="ABC_TM1"/>
    <property type="match status" value="1"/>
</dbReference>
<dbReference type="GO" id="GO:0055085">
    <property type="term" value="P:transmembrane transport"/>
    <property type="evidence" value="ECO:0007669"/>
    <property type="project" value="InterPro"/>
</dbReference>
<dbReference type="PANTHER" id="PTHR30465:SF0">
    <property type="entry name" value="OLIGOPEPTIDE TRANSPORT SYSTEM PERMEASE PROTEIN APPB"/>
    <property type="match status" value="1"/>
</dbReference>
<dbReference type="PANTHER" id="PTHR30465">
    <property type="entry name" value="INNER MEMBRANE ABC TRANSPORTER"/>
    <property type="match status" value="1"/>
</dbReference>
<comment type="similarity">
    <text evidence="7">Belongs to the binding-protein-dependent transport system permease family.</text>
</comment>